<reference evidence="2 3" key="1">
    <citation type="journal article" date="2019" name="Int. J. Syst. Evol. Microbiol.">
        <title>The Global Catalogue of Microorganisms (GCM) 10K type strain sequencing project: providing services to taxonomists for standard genome sequencing and annotation.</title>
        <authorList>
            <consortium name="The Broad Institute Genomics Platform"/>
            <consortium name="The Broad Institute Genome Sequencing Center for Infectious Disease"/>
            <person name="Wu L."/>
            <person name="Ma J."/>
        </authorList>
    </citation>
    <scope>NUCLEOTIDE SEQUENCE [LARGE SCALE GENOMIC DNA]</scope>
    <source>
        <strain evidence="2 3">JCM 10303</strain>
    </source>
</reference>
<name>A0ABN1CXG2_SACER</name>
<evidence type="ECO:0000259" key="1">
    <source>
        <dbReference type="Pfam" id="PF24837"/>
    </source>
</evidence>
<evidence type="ECO:0000313" key="3">
    <source>
        <dbReference type="Proteomes" id="UP001500729"/>
    </source>
</evidence>
<sequence>MINEAQGDSHSMSVRNTLAVVLGSVALSALALTGCSAGAQEQPPAPAAAPAAPAPVNFAAPKKGEIDIRGGKHGNQERVVFDFSALPELSEVKLMKHEVDKQKPVWGGSGEPVDGMKGSQFLHVLLQTNGSPWVTAGPEAFDLPTAKSGVVNDNEGGTVELTVGLDAAVEYDVEVQGEKVVINMTRS</sequence>
<dbReference type="Proteomes" id="UP001500729">
    <property type="component" value="Unassembled WGS sequence"/>
</dbReference>
<dbReference type="InterPro" id="IPR056303">
    <property type="entry name" value="AMIN-like"/>
</dbReference>
<accession>A0ABN1CXG2</accession>
<dbReference type="Pfam" id="PF24837">
    <property type="entry name" value="AMIN-like"/>
    <property type="match status" value="1"/>
</dbReference>
<dbReference type="EMBL" id="BAAAGS010000017">
    <property type="protein sequence ID" value="GAA0528620.1"/>
    <property type="molecule type" value="Genomic_DNA"/>
</dbReference>
<evidence type="ECO:0000313" key="2">
    <source>
        <dbReference type="EMBL" id="GAA0528620.1"/>
    </source>
</evidence>
<feature type="domain" description="AMIN-like" evidence="1">
    <location>
        <begin position="67"/>
        <end position="183"/>
    </location>
</feature>
<gene>
    <name evidence="2" type="ORF">GCM10009533_29860</name>
</gene>
<organism evidence="2 3">
    <name type="scientific">Saccharopolyspora erythraea</name>
    <name type="common">Streptomyces erythraeus</name>
    <dbReference type="NCBI Taxonomy" id="1836"/>
    <lineage>
        <taxon>Bacteria</taxon>
        <taxon>Bacillati</taxon>
        <taxon>Actinomycetota</taxon>
        <taxon>Actinomycetes</taxon>
        <taxon>Pseudonocardiales</taxon>
        <taxon>Pseudonocardiaceae</taxon>
        <taxon>Saccharopolyspora</taxon>
    </lineage>
</organism>
<protein>
    <recommendedName>
        <fullName evidence="1">AMIN-like domain-containing protein</fullName>
    </recommendedName>
</protein>
<keyword evidence="3" id="KW-1185">Reference proteome</keyword>
<comment type="caution">
    <text evidence="2">The sequence shown here is derived from an EMBL/GenBank/DDBJ whole genome shotgun (WGS) entry which is preliminary data.</text>
</comment>
<proteinExistence type="predicted"/>